<keyword evidence="15" id="KW-1185">Reference proteome</keyword>
<keyword evidence="8 12" id="KW-0560">Oxidoreductase</keyword>
<evidence type="ECO:0000256" key="10">
    <source>
        <dbReference type="ARBA" id="ARBA00031317"/>
    </source>
</evidence>
<evidence type="ECO:0000256" key="7">
    <source>
        <dbReference type="ARBA" id="ARBA00022631"/>
    </source>
</evidence>
<evidence type="ECO:0000313" key="14">
    <source>
        <dbReference type="EMBL" id="CAH3023006.1"/>
    </source>
</evidence>
<organism evidence="14 15">
    <name type="scientific">Porites evermanni</name>
    <dbReference type="NCBI Taxonomy" id="104178"/>
    <lineage>
        <taxon>Eukaryota</taxon>
        <taxon>Metazoa</taxon>
        <taxon>Cnidaria</taxon>
        <taxon>Anthozoa</taxon>
        <taxon>Hexacorallia</taxon>
        <taxon>Scleractinia</taxon>
        <taxon>Fungiina</taxon>
        <taxon>Poritidae</taxon>
        <taxon>Porites</taxon>
    </lineage>
</organism>
<evidence type="ECO:0000256" key="13">
    <source>
        <dbReference type="RuleBase" id="RU004455"/>
    </source>
</evidence>
<evidence type="ECO:0000256" key="1">
    <source>
        <dbReference type="ARBA" id="ARBA00003860"/>
    </source>
</evidence>
<evidence type="ECO:0000256" key="11">
    <source>
        <dbReference type="ARBA" id="ARBA00048818"/>
    </source>
</evidence>
<comment type="caution">
    <text evidence="14">The sequence shown here is derived from an EMBL/GenBank/DDBJ whole genome shotgun (WGS) entry which is preliminary data.</text>
</comment>
<keyword evidence="7 12" id="KW-0659">Purine metabolism</keyword>
<comment type="catalytic activity">
    <reaction evidence="11 12 13">
        <text>urate + O2 + H2O = 5-hydroxyisourate + H2O2</text>
        <dbReference type="Rhea" id="RHEA:21368"/>
        <dbReference type="ChEBI" id="CHEBI:15377"/>
        <dbReference type="ChEBI" id="CHEBI:15379"/>
        <dbReference type="ChEBI" id="CHEBI:16240"/>
        <dbReference type="ChEBI" id="CHEBI:17775"/>
        <dbReference type="ChEBI" id="CHEBI:18072"/>
        <dbReference type="EC" id="1.7.3.3"/>
    </reaction>
</comment>
<dbReference type="EC" id="1.7.3.3" evidence="5 12"/>
<dbReference type="InterPro" id="IPR002042">
    <property type="entry name" value="Uricase"/>
</dbReference>
<keyword evidence="9 12" id="KW-0576">Peroxisome</keyword>
<evidence type="ECO:0000256" key="9">
    <source>
        <dbReference type="ARBA" id="ARBA00023140"/>
    </source>
</evidence>
<dbReference type="PANTHER" id="PTHR42874">
    <property type="entry name" value="URICASE"/>
    <property type="match status" value="1"/>
</dbReference>
<name>A0ABN8M3L9_9CNID</name>
<evidence type="ECO:0000256" key="2">
    <source>
        <dbReference type="ARBA" id="ARBA00004275"/>
    </source>
</evidence>
<evidence type="ECO:0000256" key="5">
    <source>
        <dbReference type="ARBA" id="ARBA00012598"/>
    </source>
</evidence>
<dbReference type="Gene3D" id="3.10.270.10">
    <property type="entry name" value="Urate Oxidase"/>
    <property type="match status" value="1"/>
</dbReference>
<evidence type="ECO:0000256" key="4">
    <source>
        <dbReference type="ARBA" id="ARBA00009760"/>
    </source>
</evidence>
<reference evidence="14 15" key="1">
    <citation type="submission" date="2022-05" db="EMBL/GenBank/DDBJ databases">
        <authorList>
            <consortium name="Genoscope - CEA"/>
            <person name="William W."/>
        </authorList>
    </citation>
    <scope>NUCLEOTIDE SEQUENCE [LARGE SCALE GENOMIC DNA]</scope>
</reference>
<dbReference type="SUPFAM" id="SSF55620">
    <property type="entry name" value="Tetrahydrobiopterin biosynthesis enzymes-like"/>
    <property type="match status" value="2"/>
</dbReference>
<evidence type="ECO:0000256" key="3">
    <source>
        <dbReference type="ARBA" id="ARBA00004831"/>
    </source>
</evidence>
<dbReference type="PANTHER" id="PTHR42874:SF1">
    <property type="entry name" value="URICASE"/>
    <property type="match status" value="1"/>
</dbReference>
<evidence type="ECO:0000313" key="15">
    <source>
        <dbReference type="Proteomes" id="UP001159427"/>
    </source>
</evidence>
<dbReference type="PRINTS" id="PR00093">
    <property type="entry name" value="URICASE"/>
</dbReference>
<comment type="function">
    <text evidence="1 12 13">Catalyzes the oxidation of uric acid to 5-hydroxyisourate, which is further processed to form (S)-allantoin.</text>
</comment>
<dbReference type="Pfam" id="PF01014">
    <property type="entry name" value="Uricase"/>
    <property type="match status" value="2"/>
</dbReference>
<gene>
    <name evidence="14" type="ORF">PEVE_00017760</name>
</gene>
<comment type="similarity">
    <text evidence="4 12 13">Belongs to the uricase family.</text>
</comment>
<dbReference type="EMBL" id="CALNXI010000243">
    <property type="protein sequence ID" value="CAH3023006.1"/>
    <property type="molecule type" value="Genomic_DNA"/>
</dbReference>
<dbReference type="NCBIfam" id="TIGR03383">
    <property type="entry name" value="urate_oxi"/>
    <property type="match status" value="1"/>
</dbReference>
<comment type="pathway">
    <text evidence="3 12">Purine metabolism; urate degradation; (S)-allantoin from urate: step 1/3.</text>
</comment>
<sequence length="296" mass="33617">MTSFQIDPSFTGYGKTGVRLLKIRRSGKYHGIKQIEVSTELKLNNYDDYFRGDNASIVPTDTQKNTVYALAKQHQLNTIEDFALYICTHFLSTHKQVNQVSVEIEETPWRRLQQGGVEHAHAFVYSPEVIRFCSVTHARGEKPKLSGGLKEMRILKTTQSGFTGFCKDKYTILPESTDRTFCTKVYCRYQFDAMKGVNFDNCWNFVKSTILEEFAGPPHTGVYSPSVQNTLYLAEQKILNSIPQISYIEMAMPNIHYFTVNMAPFGLTNKDEILMPTDKPAGIIKAALSRNPKAKL</sequence>
<evidence type="ECO:0000256" key="12">
    <source>
        <dbReference type="PIRNR" id="PIRNR000241"/>
    </source>
</evidence>
<accession>A0ABN8M3L9</accession>
<protein>
    <recommendedName>
        <fullName evidence="6 12">Uricase</fullName>
        <ecNumber evidence="5 12">1.7.3.3</ecNumber>
    </recommendedName>
    <alternativeName>
        <fullName evidence="10 12">Urate oxidase</fullName>
    </alternativeName>
</protein>
<evidence type="ECO:0000256" key="6">
    <source>
        <dbReference type="ARBA" id="ARBA00017098"/>
    </source>
</evidence>
<dbReference type="Proteomes" id="UP001159427">
    <property type="component" value="Unassembled WGS sequence"/>
</dbReference>
<dbReference type="PIRSF" id="PIRSF000241">
    <property type="entry name" value="Urate_oxidase"/>
    <property type="match status" value="1"/>
</dbReference>
<proteinExistence type="inferred from homology"/>
<evidence type="ECO:0000256" key="8">
    <source>
        <dbReference type="ARBA" id="ARBA00023002"/>
    </source>
</evidence>
<comment type="subcellular location">
    <subcellularLocation>
        <location evidence="2 12">Peroxisome</location>
    </subcellularLocation>
</comment>